<dbReference type="Gene3D" id="3.80.10.10">
    <property type="entry name" value="Ribonuclease Inhibitor"/>
    <property type="match status" value="1"/>
</dbReference>
<evidence type="ECO:0000313" key="1">
    <source>
        <dbReference type="EMBL" id="WOL07189.1"/>
    </source>
</evidence>
<dbReference type="SUPFAM" id="SSF52047">
    <property type="entry name" value="RNI-like"/>
    <property type="match status" value="1"/>
</dbReference>
<proteinExistence type="predicted"/>
<sequence>MPALRSLDISDNAIMDAGIRSIIPYFIWAVQKPYPLLDIKLNNCNLSCSGVADLLRSLSTLMEPLNTFSVAENDLGSVVAAPLAKFLTSSGVRKLNIEDVGLGTLGFQQLEDQIPKEMVLQCINISKNRGGIRAAYFISKLLMCAPNIAYIHAGGNIMPPESAEVIHDALIESQGKLEVLDLTGNIKLCQSDYTARLLEFEHRGQPFVIIPRPSSSSTPYDDDP</sequence>
<dbReference type="PANTHER" id="PTHR47818:SF2">
    <property type="entry name" value="F-BOX DOMAIN-CONTAINING PROTEIN"/>
    <property type="match status" value="1"/>
</dbReference>
<dbReference type="Proteomes" id="UP001327560">
    <property type="component" value="Chromosome 5"/>
</dbReference>
<dbReference type="AlphaFoldDB" id="A0AAQ3KF84"/>
<name>A0AAQ3KF84_9LILI</name>
<evidence type="ECO:0000313" key="2">
    <source>
        <dbReference type="Proteomes" id="UP001327560"/>
    </source>
</evidence>
<reference evidence="1 2" key="1">
    <citation type="submission" date="2023-10" db="EMBL/GenBank/DDBJ databases">
        <title>Chromosome-scale genome assembly provides insights into flower coloration mechanisms of Canna indica.</title>
        <authorList>
            <person name="Li C."/>
        </authorList>
    </citation>
    <scope>NUCLEOTIDE SEQUENCE [LARGE SCALE GENOMIC DNA]</scope>
    <source>
        <tissue evidence="1">Flower</tissue>
    </source>
</reference>
<dbReference type="InterPro" id="IPR032675">
    <property type="entry name" value="LRR_dom_sf"/>
</dbReference>
<organism evidence="1 2">
    <name type="scientific">Canna indica</name>
    <name type="common">Indian-shot</name>
    <dbReference type="NCBI Taxonomy" id="4628"/>
    <lineage>
        <taxon>Eukaryota</taxon>
        <taxon>Viridiplantae</taxon>
        <taxon>Streptophyta</taxon>
        <taxon>Embryophyta</taxon>
        <taxon>Tracheophyta</taxon>
        <taxon>Spermatophyta</taxon>
        <taxon>Magnoliopsida</taxon>
        <taxon>Liliopsida</taxon>
        <taxon>Zingiberales</taxon>
        <taxon>Cannaceae</taxon>
        <taxon>Canna</taxon>
    </lineage>
</organism>
<gene>
    <name evidence="1" type="ORF">Cni_G15927</name>
</gene>
<protein>
    <submittedName>
        <fullName evidence="1">Protein NLRC3 isoform X4</fullName>
    </submittedName>
</protein>
<dbReference type="PANTHER" id="PTHR47818">
    <property type="entry name" value="RNI-LIKE SUPERFAMILY PROTEIN"/>
    <property type="match status" value="1"/>
</dbReference>
<keyword evidence="2" id="KW-1185">Reference proteome</keyword>
<dbReference type="EMBL" id="CP136894">
    <property type="protein sequence ID" value="WOL07189.1"/>
    <property type="molecule type" value="Genomic_DNA"/>
</dbReference>
<accession>A0AAQ3KF84</accession>